<dbReference type="Gene3D" id="3.80.10.10">
    <property type="entry name" value="Ribonuclease Inhibitor"/>
    <property type="match status" value="2"/>
</dbReference>
<dbReference type="InParanoid" id="E9GBR6"/>
<dbReference type="PhylomeDB" id="E9GBR6"/>
<evidence type="ECO:0000313" key="2">
    <source>
        <dbReference type="Proteomes" id="UP000000305"/>
    </source>
</evidence>
<dbReference type="KEGG" id="dpx:DAPPUDRAFT_316116"/>
<dbReference type="InterPro" id="IPR032675">
    <property type="entry name" value="LRR_dom_sf"/>
</dbReference>
<name>E9GBR6_DAPPU</name>
<evidence type="ECO:0000313" key="1">
    <source>
        <dbReference type="EMBL" id="EFX83110.1"/>
    </source>
</evidence>
<keyword evidence="2" id="KW-1185">Reference proteome</keyword>
<dbReference type="PANTHER" id="PTHR13318:SF247">
    <property type="entry name" value="GH16156P"/>
    <property type="match status" value="1"/>
</dbReference>
<dbReference type="EMBL" id="GL732538">
    <property type="protein sequence ID" value="EFX83110.1"/>
    <property type="molecule type" value="Genomic_DNA"/>
</dbReference>
<dbReference type="AlphaFoldDB" id="E9GBR6"/>
<gene>
    <name evidence="1" type="ORF">DAPPUDRAFT_316116</name>
</gene>
<proteinExistence type="predicted"/>
<organism evidence="1 2">
    <name type="scientific">Daphnia pulex</name>
    <name type="common">Water flea</name>
    <dbReference type="NCBI Taxonomy" id="6669"/>
    <lineage>
        <taxon>Eukaryota</taxon>
        <taxon>Metazoa</taxon>
        <taxon>Ecdysozoa</taxon>
        <taxon>Arthropoda</taxon>
        <taxon>Crustacea</taxon>
        <taxon>Branchiopoda</taxon>
        <taxon>Diplostraca</taxon>
        <taxon>Cladocera</taxon>
        <taxon>Anomopoda</taxon>
        <taxon>Daphniidae</taxon>
        <taxon>Daphnia</taxon>
    </lineage>
</organism>
<dbReference type="HOGENOM" id="CLU_033667_0_0_1"/>
<dbReference type="SUPFAM" id="SSF52047">
    <property type="entry name" value="RNI-like"/>
    <property type="match status" value="1"/>
</dbReference>
<dbReference type="OrthoDB" id="16120at2759"/>
<accession>E9GBR6</accession>
<dbReference type="GO" id="GO:0005737">
    <property type="term" value="C:cytoplasm"/>
    <property type="evidence" value="ECO:0000318"/>
    <property type="project" value="GO_Central"/>
</dbReference>
<dbReference type="Proteomes" id="UP000000305">
    <property type="component" value="Unassembled WGS sequence"/>
</dbReference>
<dbReference type="PANTHER" id="PTHR13318">
    <property type="entry name" value="PARTNER OF PAIRED, ISOFORM B-RELATED"/>
    <property type="match status" value="1"/>
</dbReference>
<sequence>MPFSLHTASHCLEYVIQCLIEKGRLKEEMLELLINPHLKVLDLSKEASFESEVERNLRIVRLASVRCSQLTTLRIGVDCYDVKALKVESQRKAPISNCVKLLEDDIFFTMLQLFEHLQVLDLSYTTYGASCMQSLGATRKPILRELLVKWCPNVTDTVMLEFCIGQSSLYKLSIERTAVTSVGIKFAIEHLTELKEIAFDEEHNILKIFRDVHNESRELKKYSLTKLSIPVNVPYEKGGISLMVSMCPALVHLVMWAIEGITDVELLGFRELKQITSLIFLHDIDLTFPFHGGVVPILRVHGYSLECLYLPPITGGNVHLIIECCPNIRRLYLSIEDRPSDIAEQEEDLRSHEAAPLRMLETLVLLGSTYDSPFVISPEILVFLLSSPALIEIIFRNCPALTDQIIEKACARNTFKYLTKLKFFHCRNVNQKGIDFFMNEMNPYVKNYFGKMW</sequence>
<protein>
    <submittedName>
        <fullName evidence="1">Uncharacterized protein</fullName>
    </submittedName>
</protein>
<reference evidence="1 2" key="1">
    <citation type="journal article" date="2011" name="Science">
        <title>The ecoresponsive genome of Daphnia pulex.</title>
        <authorList>
            <person name="Colbourne J.K."/>
            <person name="Pfrender M.E."/>
            <person name="Gilbert D."/>
            <person name="Thomas W.K."/>
            <person name="Tucker A."/>
            <person name="Oakley T.H."/>
            <person name="Tokishita S."/>
            <person name="Aerts A."/>
            <person name="Arnold G.J."/>
            <person name="Basu M.K."/>
            <person name="Bauer D.J."/>
            <person name="Caceres C.E."/>
            <person name="Carmel L."/>
            <person name="Casola C."/>
            <person name="Choi J.H."/>
            <person name="Detter J.C."/>
            <person name="Dong Q."/>
            <person name="Dusheyko S."/>
            <person name="Eads B.D."/>
            <person name="Frohlich T."/>
            <person name="Geiler-Samerotte K.A."/>
            <person name="Gerlach D."/>
            <person name="Hatcher P."/>
            <person name="Jogdeo S."/>
            <person name="Krijgsveld J."/>
            <person name="Kriventseva E.V."/>
            <person name="Kultz D."/>
            <person name="Laforsch C."/>
            <person name="Lindquist E."/>
            <person name="Lopez J."/>
            <person name="Manak J.R."/>
            <person name="Muller J."/>
            <person name="Pangilinan J."/>
            <person name="Patwardhan R.P."/>
            <person name="Pitluck S."/>
            <person name="Pritham E.J."/>
            <person name="Rechtsteiner A."/>
            <person name="Rho M."/>
            <person name="Rogozin I.B."/>
            <person name="Sakarya O."/>
            <person name="Salamov A."/>
            <person name="Schaack S."/>
            <person name="Shapiro H."/>
            <person name="Shiga Y."/>
            <person name="Skalitzky C."/>
            <person name="Smith Z."/>
            <person name="Souvorov A."/>
            <person name="Sung W."/>
            <person name="Tang Z."/>
            <person name="Tsuchiya D."/>
            <person name="Tu H."/>
            <person name="Vos H."/>
            <person name="Wang M."/>
            <person name="Wolf Y.I."/>
            <person name="Yamagata H."/>
            <person name="Yamada T."/>
            <person name="Ye Y."/>
            <person name="Shaw J.R."/>
            <person name="Andrews J."/>
            <person name="Crease T.J."/>
            <person name="Tang H."/>
            <person name="Lucas S.M."/>
            <person name="Robertson H.M."/>
            <person name="Bork P."/>
            <person name="Koonin E.V."/>
            <person name="Zdobnov E.M."/>
            <person name="Grigoriev I.V."/>
            <person name="Lynch M."/>
            <person name="Boore J.L."/>
        </authorList>
    </citation>
    <scope>NUCLEOTIDE SEQUENCE [LARGE SCALE GENOMIC DNA]</scope>
</reference>